<reference evidence="1 2" key="1">
    <citation type="submission" date="2019-09" db="EMBL/GenBank/DDBJ databases">
        <title>Characterisation of the sponge microbiome using genome-centric metagenomics.</title>
        <authorList>
            <person name="Engelberts J.P."/>
            <person name="Robbins S.J."/>
            <person name="De Goeij J.M."/>
            <person name="Aranda M."/>
            <person name="Bell S.C."/>
            <person name="Webster N.S."/>
        </authorList>
    </citation>
    <scope>NUCLEOTIDE SEQUENCE [LARGE SCALE GENOMIC DNA]</scope>
    <source>
        <strain evidence="1">SB0662_bin_43</strain>
    </source>
</reference>
<proteinExistence type="predicted"/>
<organism evidence="1 2">
    <name type="scientific">Candidatus Spechtbacteria bacterium SB0662_bin_43</name>
    <dbReference type="NCBI Taxonomy" id="2604897"/>
    <lineage>
        <taxon>Bacteria</taxon>
        <taxon>Candidatus Spechtiibacteriota</taxon>
    </lineage>
</organism>
<evidence type="ECO:0000313" key="1">
    <source>
        <dbReference type="EMBL" id="MYE38204.1"/>
    </source>
</evidence>
<evidence type="ECO:0000313" key="2">
    <source>
        <dbReference type="Proteomes" id="UP000449092"/>
    </source>
</evidence>
<gene>
    <name evidence="1" type="ORF">F4X82_01640</name>
</gene>
<accession>A0A845DC23</accession>
<protein>
    <submittedName>
        <fullName evidence="1">Uncharacterized protein</fullName>
    </submittedName>
</protein>
<name>A0A845DC23_9BACT</name>
<comment type="caution">
    <text evidence="1">The sequence shown here is derived from an EMBL/GenBank/DDBJ whole genome shotgun (WGS) entry which is preliminary data.</text>
</comment>
<dbReference type="Proteomes" id="UP000449092">
    <property type="component" value="Unassembled WGS sequence"/>
</dbReference>
<sequence length="171" mass="19358">MEYLPQQNRNRIVLKDDVRTESQYPLGMTVFRTGNEQYWNLGSTVSISAMILNNYDPVLGKGFSFVPMGMEPEDAVDEDPSLLKDFVVNIHSLVGSIVDFQSTHPFSILRRDPSLIRLQGVSLARREDTTLTIAVSVETVKPFFDPPRPLIEITGLTKDQWLHCLYTEGDP</sequence>
<dbReference type="AlphaFoldDB" id="A0A845DC23"/>
<dbReference type="EMBL" id="VXOY01000013">
    <property type="protein sequence ID" value="MYE38204.1"/>
    <property type="molecule type" value="Genomic_DNA"/>
</dbReference>